<dbReference type="GeneID" id="101509961"/>
<evidence type="ECO:0000256" key="1">
    <source>
        <dbReference type="ARBA" id="ARBA00010820"/>
    </source>
</evidence>
<evidence type="ECO:0000313" key="4">
    <source>
        <dbReference type="Proteomes" id="UP000087171"/>
    </source>
</evidence>
<feature type="compositionally biased region" description="Basic and acidic residues" evidence="2">
    <location>
        <begin position="18"/>
        <end position="32"/>
    </location>
</feature>
<accession>A0A1S2YDH5</accession>
<dbReference type="PaxDb" id="3827-XP_004503229.1"/>
<dbReference type="AlphaFoldDB" id="A0A1S2YDH5"/>
<evidence type="ECO:0000313" key="5">
    <source>
        <dbReference type="RefSeq" id="XP_004503229.1"/>
    </source>
</evidence>
<proteinExistence type="inferred from homology"/>
<dbReference type="Proteomes" id="UP000087171">
    <property type="component" value="Chromosome Ca6"/>
</dbReference>
<feature type="compositionally biased region" description="Low complexity" evidence="2">
    <location>
        <begin position="40"/>
        <end position="50"/>
    </location>
</feature>
<dbReference type="PANTHER" id="PTHR31662:SF33">
    <property type="entry name" value="DNA-BINDING STOREKEEPER PROTEIN TRANSCRIPTIONAL REGULATOR-LIKE PROTEIN"/>
    <property type="match status" value="1"/>
</dbReference>
<feature type="compositionally biased region" description="Acidic residues" evidence="2">
    <location>
        <begin position="51"/>
        <end position="67"/>
    </location>
</feature>
<dbReference type="STRING" id="3827.A0A1S2YDH5"/>
<dbReference type="PANTHER" id="PTHR31662">
    <property type="entry name" value="BNAANNG10740D PROTEIN-RELATED"/>
    <property type="match status" value="1"/>
</dbReference>
<sequence length="399" mass="44780">MAKKRHISQLDEPPIPASKDDHKPPQQEHITDDQEEEEGSTSSQAASSSEQVEEHEEEEDDDEEEDIQQTPSQPASKNHPPPSSNSHPKSSSSSEETDSESESDPEPNTKLKPLPSKPIKSKPQAQASPPPTKSGTKRPINNDAKQLNKKKKTTAADEDDKEPEDDVTKTGEDSKKYFQRLFSEDDELVILQALVDFTAKTGNDPCKHLTVFYEFVKKLIHVEVTIGQLRYKIRRLKQKFHNKVKSGKPPTSAKPIEIKAFELGLKIWGDKPNRKSLKKEPAAKKPTTTKKLVMEPDSPLVVLNESKKAEESSGKIDASDANLILNEMVRFDRSAGFTGLNLDAINKAVVLLDESQRDEFEGRWKKLHIAELELFTRRAELVEEQTCLILDALRSSLSH</sequence>
<feature type="compositionally biased region" description="Low complexity" evidence="2">
    <location>
        <begin position="84"/>
        <end position="94"/>
    </location>
</feature>
<feature type="domain" description="Glabrous enhancer-binding protein-like DBD" evidence="3">
    <location>
        <begin position="178"/>
        <end position="269"/>
    </location>
</feature>
<dbReference type="GO" id="GO:0006355">
    <property type="term" value="P:regulation of DNA-templated transcription"/>
    <property type="evidence" value="ECO:0007669"/>
    <property type="project" value="InterPro"/>
</dbReference>
<gene>
    <name evidence="5" type="primary">LOC101509961</name>
</gene>
<dbReference type="KEGG" id="cam:101509961"/>
<reference evidence="4" key="1">
    <citation type="journal article" date="2013" name="Nat. Biotechnol.">
        <title>Draft genome sequence of chickpea (Cicer arietinum) provides a resource for trait improvement.</title>
        <authorList>
            <person name="Varshney R.K."/>
            <person name="Song C."/>
            <person name="Saxena R.K."/>
            <person name="Azam S."/>
            <person name="Yu S."/>
            <person name="Sharpe A.G."/>
            <person name="Cannon S."/>
            <person name="Baek J."/>
            <person name="Rosen B.D."/>
            <person name="Tar'an B."/>
            <person name="Millan T."/>
            <person name="Zhang X."/>
            <person name="Ramsay L.D."/>
            <person name="Iwata A."/>
            <person name="Wang Y."/>
            <person name="Nelson W."/>
            <person name="Farmer A.D."/>
            <person name="Gaur P.M."/>
            <person name="Soderlund C."/>
            <person name="Penmetsa R.V."/>
            <person name="Xu C."/>
            <person name="Bharti A.K."/>
            <person name="He W."/>
            <person name="Winter P."/>
            <person name="Zhao S."/>
            <person name="Hane J.K."/>
            <person name="Carrasquilla-Garcia N."/>
            <person name="Condie J.A."/>
            <person name="Upadhyaya H.D."/>
            <person name="Luo M.C."/>
            <person name="Thudi M."/>
            <person name="Gowda C.L."/>
            <person name="Singh N.P."/>
            <person name="Lichtenzveig J."/>
            <person name="Gali K.K."/>
            <person name="Rubio J."/>
            <person name="Nadarajan N."/>
            <person name="Dolezel J."/>
            <person name="Bansal K.C."/>
            <person name="Xu X."/>
            <person name="Edwards D."/>
            <person name="Zhang G."/>
            <person name="Kahl G."/>
            <person name="Gil J."/>
            <person name="Singh K.B."/>
            <person name="Datta S.K."/>
            <person name="Jackson S.A."/>
            <person name="Wang J."/>
            <person name="Cook D.R."/>
        </authorList>
    </citation>
    <scope>NUCLEOTIDE SEQUENCE [LARGE SCALE GENOMIC DNA]</scope>
    <source>
        <strain evidence="4">cv. CDC Frontier</strain>
    </source>
</reference>
<protein>
    <submittedName>
        <fullName evidence="5">GLABROUS1 enhancer-binding protein-like</fullName>
    </submittedName>
</protein>
<feature type="region of interest" description="Disordered" evidence="2">
    <location>
        <begin position="1"/>
        <end position="171"/>
    </location>
</feature>
<dbReference type="InterPro" id="IPR053932">
    <property type="entry name" value="GeBP-like_DBD"/>
</dbReference>
<comment type="similarity">
    <text evidence="1">Belongs to the GeBP family.</text>
</comment>
<organism evidence="4 5">
    <name type="scientific">Cicer arietinum</name>
    <name type="common">Chickpea</name>
    <name type="synonym">Garbanzo</name>
    <dbReference type="NCBI Taxonomy" id="3827"/>
    <lineage>
        <taxon>Eukaryota</taxon>
        <taxon>Viridiplantae</taxon>
        <taxon>Streptophyta</taxon>
        <taxon>Embryophyta</taxon>
        <taxon>Tracheophyta</taxon>
        <taxon>Spermatophyta</taxon>
        <taxon>Magnoliopsida</taxon>
        <taxon>eudicotyledons</taxon>
        <taxon>Gunneridae</taxon>
        <taxon>Pentapetalae</taxon>
        <taxon>rosids</taxon>
        <taxon>fabids</taxon>
        <taxon>Fabales</taxon>
        <taxon>Fabaceae</taxon>
        <taxon>Papilionoideae</taxon>
        <taxon>50 kb inversion clade</taxon>
        <taxon>NPAAA clade</taxon>
        <taxon>Hologalegina</taxon>
        <taxon>IRL clade</taxon>
        <taxon>Cicereae</taxon>
        <taxon>Cicer</taxon>
    </lineage>
</organism>
<name>A0A1S2YDH5_CICAR</name>
<dbReference type="InterPro" id="IPR007592">
    <property type="entry name" value="GEBP"/>
</dbReference>
<reference evidence="5" key="2">
    <citation type="submission" date="2025-08" db="UniProtKB">
        <authorList>
            <consortium name="RefSeq"/>
        </authorList>
    </citation>
    <scope>IDENTIFICATION</scope>
    <source>
        <tissue evidence="5">Etiolated seedlings</tissue>
    </source>
</reference>
<evidence type="ECO:0000256" key="2">
    <source>
        <dbReference type="SAM" id="MobiDB-lite"/>
    </source>
</evidence>
<dbReference type="GO" id="GO:0005634">
    <property type="term" value="C:nucleus"/>
    <property type="evidence" value="ECO:0007669"/>
    <property type="project" value="TreeGrafter"/>
</dbReference>
<feature type="compositionally biased region" description="Low complexity" evidence="2">
    <location>
        <begin position="106"/>
        <end position="123"/>
    </location>
</feature>
<feature type="compositionally biased region" description="Acidic residues" evidence="2">
    <location>
        <begin position="95"/>
        <end position="105"/>
    </location>
</feature>
<dbReference type="OrthoDB" id="661680at2759"/>
<dbReference type="Pfam" id="PF04504">
    <property type="entry name" value="GeBP-like_DBD"/>
    <property type="match status" value="1"/>
</dbReference>
<feature type="compositionally biased region" description="Acidic residues" evidence="2">
    <location>
        <begin position="156"/>
        <end position="165"/>
    </location>
</feature>
<evidence type="ECO:0000259" key="3">
    <source>
        <dbReference type="Pfam" id="PF04504"/>
    </source>
</evidence>
<dbReference type="RefSeq" id="XP_004503229.1">
    <property type="nucleotide sequence ID" value="XM_004503172.3"/>
</dbReference>
<dbReference type="eggNOG" id="ENOG502RQE9">
    <property type="taxonomic scope" value="Eukaryota"/>
</dbReference>
<keyword evidence="4" id="KW-1185">Reference proteome</keyword>